<dbReference type="Proteomes" id="UP000198706">
    <property type="component" value="Unassembled WGS sequence"/>
</dbReference>
<name>A0A1G9CYA0_9PSED</name>
<feature type="signal peptide" evidence="1">
    <location>
        <begin position="1"/>
        <end position="30"/>
    </location>
</feature>
<accession>A0A1G9CYA0</accession>
<dbReference type="InterPro" id="IPR053754">
    <property type="entry name" value="OligoMan_bind_ChitinaseAct_sf"/>
</dbReference>
<evidence type="ECO:0000313" key="3">
    <source>
        <dbReference type="EMBL" id="SDK56641.1"/>
    </source>
</evidence>
<feature type="chain" id="PRO_5011472590" evidence="1">
    <location>
        <begin position="31"/>
        <end position="465"/>
    </location>
</feature>
<dbReference type="Gene3D" id="3.30.1490.230">
    <property type="match status" value="1"/>
</dbReference>
<protein>
    <submittedName>
        <fullName evidence="3">Mannan-binding protein</fullName>
    </submittedName>
</protein>
<dbReference type="STRING" id="137658.SAMN05216186_10887"/>
<dbReference type="Pfam" id="PF12151">
    <property type="entry name" value="MVL"/>
    <property type="match status" value="1"/>
</dbReference>
<feature type="domain" description="Mannan-binding protein" evidence="2">
    <location>
        <begin position="428"/>
        <end position="462"/>
    </location>
</feature>
<dbReference type="AlphaFoldDB" id="A0A1G9CYA0"/>
<organism evidence="3 4">
    <name type="scientific">Pseudomonas indica</name>
    <dbReference type="NCBI Taxonomy" id="137658"/>
    <lineage>
        <taxon>Bacteria</taxon>
        <taxon>Pseudomonadati</taxon>
        <taxon>Pseudomonadota</taxon>
        <taxon>Gammaproteobacteria</taxon>
        <taxon>Pseudomonadales</taxon>
        <taxon>Pseudomonadaceae</taxon>
        <taxon>Pseudomonas</taxon>
    </lineage>
</organism>
<gene>
    <name evidence="3" type="ORF">SAMN05216186_10887</name>
</gene>
<reference evidence="3 4" key="1">
    <citation type="submission" date="2016-10" db="EMBL/GenBank/DDBJ databases">
        <authorList>
            <person name="de Groot N.N."/>
        </authorList>
    </citation>
    <scope>NUCLEOTIDE SEQUENCE [LARGE SCALE GENOMIC DNA]</scope>
    <source>
        <strain evidence="3 4">JCM 21544</strain>
    </source>
</reference>
<proteinExistence type="predicted"/>
<evidence type="ECO:0000313" key="4">
    <source>
        <dbReference type="Proteomes" id="UP000198706"/>
    </source>
</evidence>
<evidence type="ECO:0000259" key="2">
    <source>
        <dbReference type="Pfam" id="PF12151"/>
    </source>
</evidence>
<dbReference type="EMBL" id="FNFD01000008">
    <property type="protein sequence ID" value="SDK56641.1"/>
    <property type="molecule type" value="Genomic_DNA"/>
</dbReference>
<evidence type="ECO:0000256" key="1">
    <source>
        <dbReference type="SAM" id="SignalP"/>
    </source>
</evidence>
<keyword evidence="1" id="KW-0732">Signal</keyword>
<keyword evidence="4" id="KW-1185">Reference proteome</keyword>
<sequence length="465" mass="50169">MPRVFESLPGRCLFLLLLALSLLGGRAAVADDSCAASQSWITSPNPPGEIPEGSNADFCDFYQFSWQWFLQLTSPSSSDASLRNFQVPTSFPVLQATGTDSCSPNAPKEVMFVRTVKPVAADTPFNLPDRTGQAAKGATIYDQDGNVVFYEVRFSRNLCNVGQIQSQPQFPAGTTEMKIAWRIITDAEKPQYFWIEANVDGVPGDELLGMVGFHIVMATALHPEFIWATFEHRANAPECANPGTAPASGWSFTSAKCAGELPNPSSDCAFNQAVESQSLTGTPTEICRVFHDGTDPSDHEGTDNIAIIDSMNTQIQAMLAALPSSSPMSVWQNYMMVGALWENDVTQPSSTVSNQRGSMRLANTVMETTVQNIDLNATFVSNCFGCHQFAGSGNSNTLPSSSLSHIFDDVMQGQCKANDVQAGPIWSNQDAQQKCVQTCQNKGGWNGNWKTTEPGVMSVCGCCGG</sequence>
<dbReference type="RefSeq" id="WP_084336232.1">
    <property type="nucleotide sequence ID" value="NZ_FNFD01000008.1"/>
</dbReference>
<dbReference type="InterPro" id="IPR021992">
    <property type="entry name" value="MVL"/>
</dbReference>